<comment type="caution">
    <text evidence="1">The sequence shown here is derived from an EMBL/GenBank/DDBJ whole genome shotgun (WGS) entry which is preliminary data.</text>
</comment>
<dbReference type="EMBL" id="LAZR01039805">
    <property type="protein sequence ID" value="KKL16085.1"/>
    <property type="molecule type" value="Genomic_DNA"/>
</dbReference>
<gene>
    <name evidence="1" type="ORF">LCGC14_2499140</name>
</gene>
<sequence length="25" mass="2793">MTKIHPGDLAQIGSRLVKVIEPYKV</sequence>
<name>A0A0F9B339_9ZZZZ</name>
<proteinExistence type="predicted"/>
<protein>
    <submittedName>
        <fullName evidence="1">Uncharacterized protein</fullName>
    </submittedName>
</protein>
<evidence type="ECO:0000313" key="1">
    <source>
        <dbReference type="EMBL" id="KKL16085.1"/>
    </source>
</evidence>
<organism evidence="1">
    <name type="scientific">marine sediment metagenome</name>
    <dbReference type="NCBI Taxonomy" id="412755"/>
    <lineage>
        <taxon>unclassified sequences</taxon>
        <taxon>metagenomes</taxon>
        <taxon>ecological metagenomes</taxon>
    </lineage>
</organism>
<dbReference type="AlphaFoldDB" id="A0A0F9B339"/>
<feature type="non-terminal residue" evidence="1">
    <location>
        <position position="25"/>
    </location>
</feature>
<accession>A0A0F9B339</accession>
<reference evidence="1" key="1">
    <citation type="journal article" date="2015" name="Nature">
        <title>Complex archaea that bridge the gap between prokaryotes and eukaryotes.</title>
        <authorList>
            <person name="Spang A."/>
            <person name="Saw J.H."/>
            <person name="Jorgensen S.L."/>
            <person name="Zaremba-Niedzwiedzka K."/>
            <person name="Martijn J."/>
            <person name="Lind A.E."/>
            <person name="van Eijk R."/>
            <person name="Schleper C."/>
            <person name="Guy L."/>
            <person name="Ettema T.J."/>
        </authorList>
    </citation>
    <scope>NUCLEOTIDE SEQUENCE</scope>
</reference>